<evidence type="ECO:0000313" key="11">
    <source>
        <dbReference type="Proteomes" id="UP000292362"/>
    </source>
</evidence>
<comment type="similarity">
    <text evidence="7">Belongs to the TIM14 family.</text>
</comment>
<gene>
    <name evidence="10" type="ORF">CWI37_2159p0020</name>
</gene>
<sequence>MLTTINKIISSVLTKITPSILKTNLLGFKQVMDIKEAKSILEVKGVSKEEIDRRYKEVLFINHPDRKGSPYLAAKINEARRVLEGMVEWYNT</sequence>
<evidence type="ECO:0000256" key="8">
    <source>
        <dbReference type="ARBA" id="ARBA00040828"/>
    </source>
</evidence>
<dbReference type="CDD" id="cd06257">
    <property type="entry name" value="DnaJ"/>
    <property type="match status" value="1"/>
</dbReference>
<dbReference type="EMBL" id="PITJ01002159">
    <property type="protein sequence ID" value="TBT97631.1"/>
    <property type="molecule type" value="Genomic_DNA"/>
</dbReference>
<evidence type="ECO:0000256" key="2">
    <source>
        <dbReference type="ARBA" id="ARBA00022692"/>
    </source>
</evidence>
<evidence type="ECO:0000313" key="10">
    <source>
        <dbReference type="EMBL" id="TBT97631.1"/>
    </source>
</evidence>
<keyword evidence="2" id="KW-0812">Transmembrane</keyword>
<evidence type="ECO:0000256" key="4">
    <source>
        <dbReference type="ARBA" id="ARBA00022989"/>
    </source>
</evidence>
<dbReference type="GO" id="GO:0001405">
    <property type="term" value="C:PAM complex, Tim23 associated import motor"/>
    <property type="evidence" value="ECO:0007669"/>
    <property type="project" value="TreeGrafter"/>
</dbReference>
<dbReference type="VEuPathDB" id="MicrosporidiaDB:CWI37_2159p0020"/>
<keyword evidence="3" id="KW-0999">Mitochondrion inner membrane</keyword>
<organism evidence="10 11">
    <name type="scientific">Hamiltosporidium tvaerminnensis</name>
    <dbReference type="NCBI Taxonomy" id="1176355"/>
    <lineage>
        <taxon>Eukaryota</taxon>
        <taxon>Fungi</taxon>
        <taxon>Fungi incertae sedis</taxon>
        <taxon>Microsporidia</taxon>
        <taxon>Dubosqiidae</taxon>
        <taxon>Hamiltosporidium</taxon>
    </lineage>
</organism>
<dbReference type="FunFam" id="1.10.287.110:FF:000001">
    <property type="entry name" value="Import inner membrane translocase subunit tim14"/>
    <property type="match status" value="1"/>
</dbReference>
<dbReference type="InterPro" id="IPR001623">
    <property type="entry name" value="DnaJ_domain"/>
</dbReference>
<dbReference type="AlphaFoldDB" id="A0A4V2JTU6"/>
<reference evidence="10 11" key="1">
    <citation type="submission" date="2017-12" db="EMBL/GenBank/DDBJ databases">
        <authorList>
            <person name="Pombert J.-F."/>
            <person name="Haag K.L."/>
            <person name="Ebert D."/>
        </authorList>
    </citation>
    <scope>NUCLEOTIDE SEQUENCE [LARGE SCALE GENOMIC DNA]</scope>
    <source>
        <strain evidence="10">FI-OER-3-3</strain>
    </source>
</reference>
<dbReference type="PANTHER" id="PTHR12763:SF28">
    <property type="entry name" value="GEO10507P1-RELATED"/>
    <property type="match status" value="1"/>
</dbReference>
<evidence type="ECO:0000256" key="9">
    <source>
        <dbReference type="ARBA" id="ARBA00041716"/>
    </source>
</evidence>
<evidence type="ECO:0000256" key="1">
    <source>
        <dbReference type="ARBA" id="ARBA00004434"/>
    </source>
</evidence>
<evidence type="ECO:0000256" key="7">
    <source>
        <dbReference type="ARBA" id="ARBA00038105"/>
    </source>
</evidence>
<evidence type="ECO:0000256" key="3">
    <source>
        <dbReference type="ARBA" id="ARBA00022792"/>
    </source>
</evidence>
<dbReference type="InterPro" id="IPR036869">
    <property type="entry name" value="J_dom_sf"/>
</dbReference>
<protein>
    <recommendedName>
        <fullName evidence="8">Mitochondrial import inner membrane translocase subunit TIM14</fullName>
    </recommendedName>
    <alternativeName>
        <fullName evidence="9">Presequence translocated-associated motor subunit PAM18</fullName>
    </alternativeName>
</protein>
<dbReference type="SUPFAM" id="SSF46565">
    <property type="entry name" value="Chaperone J-domain"/>
    <property type="match status" value="1"/>
</dbReference>
<name>A0A4V2JTU6_9MICR</name>
<keyword evidence="5" id="KW-0496">Mitochondrion</keyword>
<dbReference type="GO" id="GO:0030150">
    <property type="term" value="P:protein import into mitochondrial matrix"/>
    <property type="evidence" value="ECO:0007669"/>
    <property type="project" value="TreeGrafter"/>
</dbReference>
<comment type="caution">
    <text evidence="10">The sequence shown here is derived from an EMBL/GenBank/DDBJ whole genome shotgun (WGS) entry which is preliminary data.</text>
</comment>
<dbReference type="GO" id="GO:0001671">
    <property type="term" value="F:ATPase activator activity"/>
    <property type="evidence" value="ECO:0007669"/>
    <property type="project" value="TreeGrafter"/>
</dbReference>
<keyword evidence="4" id="KW-1133">Transmembrane helix</keyword>
<dbReference type="Proteomes" id="UP000292362">
    <property type="component" value="Unassembled WGS sequence"/>
</dbReference>
<accession>A0A4V2JTU6</accession>
<evidence type="ECO:0000256" key="5">
    <source>
        <dbReference type="ARBA" id="ARBA00023128"/>
    </source>
</evidence>
<proteinExistence type="inferred from homology"/>
<keyword evidence="6" id="KW-0472">Membrane</keyword>
<evidence type="ECO:0000256" key="6">
    <source>
        <dbReference type="ARBA" id="ARBA00023136"/>
    </source>
</evidence>
<dbReference type="PANTHER" id="PTHR12763">
    <property type="match status" value="1"/>
</dbReference>
<dbReference type="Gene3D" id="1.10.287.110">
    <property type="entry name" value="DnaJ domain"/>
    <property type="match status" value="1"/>
</dbReference>
<comment type="subcellular location">
    <subcellularLocation>
        <location evidence="1">Mitochondrion inner membrane</location>
        <topology evidence="1">Single-pass membrane protein</topology>
    </subcellularLocation>
</comment>